<comment type="caution">
    <text evidence="2">The sequence shown here is derived from an EMBL/GenBank/DDBJ whole genome shotgun (WGS) entry which is preliminary data.</text>
</comment>
<proteinExistence type="predicted"/>
<dbReference type="RefSeq" id="WP_198876177.1">
    <property type="nucleotide sequence ID" value="NZ_JAEKMH010000002.1"/>
</dbReference>
<accession>A0A934MLA8</accession>
<evidence type="ECO:0000256" key="1">
    <source>
        <dbReference type="SAM" id="Phobius"/>
    </source>
</evidence>
<evidence type="ECO:0000313" key="2">
    <source>
        <dbReference type="EMBL" id="MBJ3784965.1"/>
    </source>
</evidence>
<dbReference type="AlphaFoldDB" id="A0A934MLA8"/>
<protein>
    <submittedName>
        <fullName evidence="2">Uncharacterized protein</fullName>
    </submittedName>
</protein>
<organism evidence="2 3">
    <name type="scientific">Devosia sediminis</name>
    <dbReference type="NCBI Taxonomy" id="2798801"/>
    <lineage>
        <taxon>Bacteria</taxon>
        <taxon>Pseudomonadati</taxon>
        <taxon>Pseudomonadota</taxon>
        <taxon>Alphaproteobacteria</taxon>
        <taxon>Hyphomicrobiales</taxon>
        <taxon>Devosiaceae</taxon>
        <taxon>Devosia</taxon>
    </lineage>
</organism>
<keyword evidence="1" id="KW-1133">Transmembrane helix</keyword>
<dbReference type="Proteomes" id="UP000602124">
    <property type="component" value="Unassembled WGS sequence"/>
</dbReference>
<gene>
    <name evidence="2" type="ORF">JEQ47_09560</name>
</gene>
<keyword evidence="1" id="KW-0472">Membrane</keyword>
<keyword evidence="1" id="KW-0812">Transmembrane</keyword>
<reference evidence="2" key="1">
    <citation type="submission" date="2020-12" db="EMBL/GenBank/DDBJ databases">
        <title>Devosia sp. MSA67 isolated from Mo River.</title>
        <authorList>
            <person name="Ma F."/>
            <person name="Zi Z."/>
        </authorList>
    </citation>
    <scope>NUCLEOTIDE SEQUENCE</scope>
    <source>
        <strain evidence="2">MSA67</strain>
    </source>
</reference>
<dbReference type="EMBL" id="JAEKMH010000002">
    <property type="protein sequence ID" value="MBJ3784965.1"/>
    <property type="molecule type" value="Genomic_DNA"/>
</dbReference>
<keyword evidence="3" id="KW-1185">Reference proteome</keyword>
<evidence type="ECO:0000313" key="3">
    <source>
        <dbReference type="Proteomes" id="UP000602124"/>
    </source>
</evidence>
<sequence length="46" mass="4711">MNNRSLAIAAILAVVAFIGLFAGYFIGAQTARSHNAADTSIEEASG</sequence>
<feature type="transmembrane region" description="Helical" evidence="1">
    <location>
        <begin position="6"/>
        <end position="26"/>
    </location>
</feature>
<name>A0A934MLA8_9HYPH</name>